<dbReference type="GO" id="GO:0016539">
    <property type="term" value="P:intein-mediated protein splicing"/>
    <property type="evidence" value="ECO:0007669"/>
    <property type="project" value="InterPro"/>
</dbReference>
<dbReference type="InterPro" id="IPR006141">
    <property type="entry name" value="Intein_N"/>
</dbReference>
<evidence type="ECO:0000256" key="2">
    <source>
        <dbReference type="ARBA" id="ARBA00023000"/>
    </source>
</evidence>
<reference evidence="4 5" key="1">
    <citation type="submission" date="2015-09" db="EMBL/GenBank/DDBJ databases">
        <authorList>
            <consortium name="Pathogen Informatics"/>
        </authorList>
    </citation>
    <scope>NUCLEOTIDE SEQUENCE [LARGE SCALE GENOMIC DNA]</scope>
    <source>
        <strain evidence="4 5">2789STDY5834876</strain>
    </source>
</reference>
<gene>
    <name evidence="4" type="ORF">ERS852491_03956</name>
</gene>
<name>A0A174JNK8_9FIRM</name>
<accession>A0A174JNK8</accession>
<sequence>MAVSDKNRQIIEAIKDSDLTQYNHLRDLLDMAILVYQEDETDLDYCLKITKYIKELIPNLPPTQELNNLYWRAILFEAPNIFESFLLYMERNRKPKKRFYFPRRRTLKIVVDDLQDLEDGKLDFLGISLPPRVGKLISDDTPVLTDEGWKNHGDLKVGDYVYDYDGMPVKVTHVFPKSYANKRVWFTDGSYIDCHENHEWIVRDRHQQKERIMETNELTDIASIDANTGKRRFMYQIPLYQPIIGWPRILPVQPYTFGAWLGDGRNQNPDICGSSDDYAIVESIVNDGYPISWHTTHKTTGVEYYGFAGLRDGLQKMGMCHSRKRVEKRIPGIYLCSSIQQRLELLAGLIDTDGCLRRKEHRYDFTTAEEMLKEDFISLVSTFGWRCYVKEVEPHVSSSGIKCKKKYWVISFNPTHPIPCRLERKQLFEFSQKRRIAIKKIENIEPKQGNCISVQGGIYRVGRRGIPTHNSTVCIFFLAWIIGRHPESHNAMSGHSGVLADRFYNDVIKLTLNEEYTFSEIFPGVSLCGKSAEKNELRYSEIEAFATLTCRGIDGTWTGAVDISSDGYLYVDDMIRDRTESLSPIRLENRYQDYLNVLVDRKNDGAKELMVGTRWNVLDPLGRVEKDNKDNPRYRFRKIPALNENNESNFQYDFGLGFSTRHYLNMKNRLDKNEWMAKFMQKPFVREGLLFPEDELNYYNGVLPDGDCITAAACDVAWGGGDSLSMPFGKAFGSREDGPVYISDWIFNQGDKYITKPLVIAKTMQHKPNMERFEANNGGDEYAEDIDRLLQLQGFKTNITWAKASNQLGKMAKIIQYAPDIKRRFYFLKPELQSEEYKKAMEELCMIVQIGRNEHEDSADGLVQLLQLISGESYAKCEAVKRPC</sequence>
<proteinExistence type="predicted"/>
<dbReference type="RefSeq" id="WP_055154748.1">
    <property type="nucleotide sequence ID" value="NZ_CYZU01000048.1"/>
</dbReference>
<dbReference type="InterPro" id="IPR004042">
    <property type="entry name" value="Intein_endonuc_central"/>
</dbReference>
<dbReference type="InterPro" id="IPR027434">
    <property type="entry name" value="Homing_endonucl"/>
</dbReference>
<protein>
    <submittedName>
        <fullName evidence="4">Phage uncharacterized protein, C-terminal domain</fullName>
    </submittedName>
</protein>
<dbReference type="SUPFAM" id="SSF55608">
    <property type="entry name" value="Homing endonucleases"/>
    <property type="match status" value="1"/>
</dbReference>
<dbReference type="InterPro" id="IPR036844">
    <property type="entry name" value="Hint_dom_sf"/>
</dbReference>
<dbReference type="Proteomes" id="UP000095544">
    <property type="component" value="Unassembled WGS sequence"/>
</dbReference>
<dbReference type="STRING" id="39482.ERS852491_03956"/>
<dbReference type="OrthoDB" id="9771580at2"/>
<evidence type="ECO:0000259" key="3">
    <source>
        <dbReference type="PROSITE" id="PS50819"/>
    </source>
</evidence>
<dbReference type="EMBL" id="CYZU01000048">
    <property type="protein sequence ID" value="CUO99407.1"/>
    <property type="molecule type" value="Genomic_DNA"/>
</dbReference>
<dbReference type="InterPro" id="IPR004860">
    <property type="entry name" value="LAGLIDADG_dom"/>
</dbReference>
<evidence type="ECO:0000313" key="4">
    <source>
        <dbReference type="EMBL" id="CUO99407.1"/>
    </source>
</evidence>
<keyword evidence="2" id="KW-0651">Protein splicing</keyword>
<keyword evidence="1" id="KW-0068">Autocatalytic cleavage</keyword>
<dbReference type="PROSITE" id="PS50817">
    <property type="entry name" value="INTEIN_N_TER"/>
    <property type="match status" value="1"/>
</dbReference>
<organism evidence="4 5">
    <name type="scientific">Faecalicatena contorta</name>
    <dbReference type="NCBI Taxonomy" id="39482"/>
    <lineage>
        <taxon>Bacteria</taxon>
        <taxon>Bacillati</taxon>
        <taxon>Bacillota</taxon>
        <taxon>Clostridia</taxon>
        <taxon>Lachnospirales</taxon>
        <taxon>Lachnospiraceae</taxon>
        <taxon>Faecalicatena</taxon>
    </lineage>
</organism>
<feature type="domain" description="DOD-type homing endonuclease" evidence="3">
    <location>
        <begin position="256"/>
        <end position="385"/>
    </location>
</feature>
<dbReference type="SUPFAM" id="SSF51294">
    <property type="entry name" value="Hedgehog/intein (Hint) domain"/>
    <property type="match status" value="1"/>
</dbReference>
<dbReference type="AlphaFoldDB" id="A0A174JNK8"/>
<evidence type="ECO:0000313" key="5">
    <source>
        <dbReference type="Proteomes" id="UP000095544"/>
    </source>
</evidence>
<dbReference type="Gene3D" id="3.10.28.10">
    <property type="entry name" value="Homing endonucleases"/>
    <property type="match status" value="1"/>
</dbReference>
<dbReference type="PROSITE" id="PS50819">
    <property type="entry name" value="INTEIN_ENDONUCLEASE"/>
    <property type="match status" value="1"/>
</dbReference>
<dbReference type="GO" id="GO:0004519">
    <property type="term" value="F:endonuclease activity"/>
    <property type="evidence" value="ECO:0007669"/>
    <property type="project" value="InterPro"/>
</dbReference>
<dbReference type="Pfam" id="PF14528">
    <property type="entry name" value="LAGLIDADG_3"/>
    <property type="match status" value="1"/>
</dbReference>
<evidence type="ECO:0000256" key="1">
    <source>
        <dbReference type="ARBA" id="ARBA00022813"/>
    </source>
</evidence>